<dbReference type="Pfam" id="PF09603">
    <property type="entry name" value="Fib_succ_major"/>
    <property type="match status" value="1"/>
</dbReference>
<evidence type="ECO:0000313" key="3">
    <source>
        <dbReference type="Proteomes" id="UP000010796"/>
    </source>
</evidence>
<protein>
    <recommendedName>
        <fullName evidence="1">Fibrobacter succinogenes major paralogous domain-containing protein</fullName>
    </recommendedName>
</protein>
<dbReference type="KEGG" id="evi:Echvi_3494"/>
<gene>
    <name evidence="2" type="ordered locus">Echvi_3494</name>
</gene>
<dbReference type="AlphaFoldDB" id="L0G4F7"/>
<reference evidence="3" key="1">
    <citation type="submission" date="2012-02" db="EMBL/GenBank/DDBJ databases">
        <title>The complete genome of Echinicola vietnamensis DSM 17526.</title>
        <authorList>
            <person name="Lucas S."/>
            <person name="Copeland A."/>
            <person name="Lapidus A."/>
            <person name="Glavina del Rio T."/>
            <person name="Dalin E."/>
            <person name="Tice H."/>
            <person name="Bruce D."/>
            <person name="Goodwin L."/>
            <person name="Pitluck S."/>
            <person name="Peters L."/>
            <person name="Ovchinnikova G."/>
            <person name="Teshima H."/>
            <person name="Kyrpides N."/>
            <person name="Mavromatis K."/>
            <person name="Ivanova N."/>
            <person name="Brettin T."/>
            <person name="Detter J.C."/>
            <person name="Han C."/>
            <person name="Larimer F."/>
            <person name="Land M."/>
            <person name="Hauser L."/>
            <person name="Markowitz V."/>
            <person name="Cheng J.-F."/>
            <person name="Hugenholtz P."/>
            <person name="Woyke T."/>
            <person name="Wu D."/>
            <person name="Brambilla E."/>
            <person name="Klenk H.-P."/>
            <person name="Eisen J.A."/>
        </authorList>
    </citation>
    <scope>NUCLEOTIDE SEQUENCE [LARGE SCALE GENOMIC DNA]</scope>
    <source>
        <strain evidence="3">DSM 17526 / LMG 23754 / KMM 6221</strain>
    </source>
</reference>
<dbReference type="Proteomes" id="UP000010796">
    <property type="component" value="Chromosome"/>
</dbReference>
<dbReference type="STRING" id="926556.Echvi_3494"/>
<evidence type="ECO:0000259" key="1">
    <source>
        <dbReference type="Pfam" id="PF09603"/>
    </source>
</evidence>
<name>L0G4F7_ECHVK</name>
<dbReference type="InterPro" id="IPR011871">
    <property type="entry name" value="Fib_succ_major"/>
</dbReference>
<dbReference type="RefSeq" id="WP_015267255.1">
    <property type="nucleotide sequence ID" value="NC_019904.1"/>
</dbReference>
<accession>L0G4F7</accession>
<dbReference type="HOGENOM" id="CLU_586278_0_0_10"/>
<feature type="domain" description="Fibrobacter succinogenes major paralogous" evidence="1">
    <location>
        <begin position="257"/>
        <end position="471"/>
    </location>
</feature>
<evidence type="ECO:0000313" key="2">
    <source>
        <dbReference type="EMBL" id="AGA79710.1"/>
    </source>
</evidence>
<dbReference type="OrthoDB" id="9805760at2"/>
<keyword evidence="3" id="KW-1185">Reference proteome</keyword>
<proteinExistence type="predicted"/>
<organism evidence="2 3">
    <name type="scientific">Echinicola vietnamensis (strain DSM 17526 / LMG 23754 / KMM 6221)</name>
    <dbReference type="NCBI Taxonomy" id="926556"/>
    <lineage>
        <taxon>Bacteria</taxon>
        <taxon>Pseudomonadati</taxon>
        <taxon>Bacteroidota</taxon>
        <taxon>Cytophagia</taxon>
        <taxon>Cytophagales</taxon>
        <taxon>Cyclobacteriaceae</taxon>
        <taxon>Echinicola</taxon>
    </lineage>
</organism>
<dbReference type="EMBL" id="CP003346">
    <property type="protein sequence ID" value="AGA79710.1"/>
    <property type="molecule type" value="Genomic_DNA"/>
</dbReference>
<dbReference type="PROSITE" id="PS51257">
    <property type="entry name" value="PROKAR_LIPOPROTEIN"/>
    <property type="match status" value="1"/>
</dbReference>
<sequence length="473" mass="54065">MNKATYSYLLLIYLFLSGCVQESIEEPKMGTVSFSKVTFEHFGNMSPNGRTAAESEWKHIFAESATLLITNKATGQEYTLEYDPNDFSYPYQIELPYGDYTIFSEVEGGDFEYFLPFVIEGEFSLDANRIDHTLHGTTEYGLVSVEKEFASSANLNQVNELIPGSNGKVLYIYAKSGLSPLLTIYEVFNGQALKAQLDIAEHSHYHYQLKLTEIQGVVSFVELIIGPFEYYERYIEIADGGDIPNVTDAEGNVYEVVKIGGQYWMAENLRNSIYCNGDTLETFPYPKILSENPDEGYTTFPMAVIKQRPETGKDIYYYNYEAVTSDENICPCDWHVSTDADWMTLERHLGISERSLLSTSRGADVLAGERLKDANLNEHFPELELREISSRTGFNASPSSYMEVDSPTDDIRTFYLDDFFAYWWANSPEKPLFRAVDFKGLNYYGYGYGKYKIIRSMHRHTISYFPVRCVKNQ</sequence>
<dbReference type="eggNOG" id="ENOG50311B0">
    <property type="taxonomic scope" value="Bacteria"/>
</dbReference>
<dbReference type="NCBIfam" id="TIGR02145">
    <property type="entry name" value="Fib_succ_major"/>
    <property type="match status" value="1"/>
</dbReference>